<feature type="region of interest" description="Disordered" evidence="1">
    <location>
        <begin position="183"/>
        <end position="241"/>
    </location>
</feature>
<dbReference type="InterPro" id="IPR011033">
    <property type="entry name" value="PRC_barrel-like_sf"/>
</dbReference>
<evidence type="ECO:0000256" key="1">
    <source>
        <dbReference type="SAM" id="MobiDB-lite"/>
    </source>
</evidence>
<proteinExistence type="predicted"/>
<evidence type="ECO:0000259" key="2">
    <source>
        <dbReference type="Pfam" id="PF05239"/>
    </source>
</evidence>
<evidence type="ECO:0000313" key="4">
    <source>
        <dbReference type="Proteomes" id="UP000265882"/>
    </source>
</evidence>
<dbReference type="SUPFAM" id="SSF50346">
    <property type="entry name" value="PRC-barrel domain"/>
    <property type="match status" value="1"/>
</dbReference>
<dbReference type="Proteomes" id="UP000265882">
    <property type="component" value="Unassembled WGS sequence"/>
</dbReference>
<protein>
    <submittedName>
        <fullName evidence="3">PRC-barrel domain containing protein</fullName>
    </submittedName>
</protein>
<gene>
    <name evidence="3" type="ORF">C4520_09485</name>
</gene>
<dbReference type="PANTHER" id="PTHR36505:SF1">
    <property type="entry name" value="BLR1072 PROTEIN"/>
    <property type="match status" value="1"/>
</dbReference>
<reference evidence="3 4" key="1">
    <citation type="journal article" date="2017" name="ISME J.">
        <title>Energy and carbon metabolisms in a deep terrestrial subsurface fluid microbial community.</title>
        <authorList>
            <person name="Momper L."/>
            <person name="Jungbluth S.P."/>
            <person name="Lee M.D."/>
            <person name="Amend J.P."/>
        </authorList>
    </citation>
    <scope>NUCLEOTIDE SEQUENCE [LARGE SCALE GENOMIC DNA]</scope>
    <source>
        <strain evidence="3">SURF_5</strain>
    </source>
</reference>
<dbReference type="Pfam" id="PF05239">
    <property type="entry name" value="PRC"/>
    <property type="match status" value="1"/>
</dbReference>
<organism evidence="3 4">
    <name type="scientific">Abyssobacteria bacterium (strain SURF_5)</name>
    <dbReference type="NCBI Taxonomy" id="2093360"/>
    <lineage>
        <taxon>Bacteria</taxon>
        <taxon>Pseudomonadati</taxon>
        <taxon>Candidatus Hydrogenedentota</taxon>
        <taxon>Candidatus Abyssobacteria</taxon>
    </lineage>
</organism>
<accession>A0A3A4NX07</accession>
<feature type="domain" description="PRC-barrel" evidence="2">
    <location>
        <begin position="42"/>
        <end position="118"/>
    </location>
</feature>
<dbReference type="Gene3D" id="2.30.30.240">
    <property type="entry name" value="PRC-barrel domain"/>
    <property type="match status" value="1"/>
</dbReference>
<sequence length="241" mass="27892">MTRKVILIGLIGISAILMMGLPAYAQGVYRTQEDLGGRAIGMQHFRVGELIGTSVRNQQGETLGEVEEVIADQNGRISYLILSMDGAIGVTDRWVPVPWRAADARVSDDEIRLNISRSRLENAPSFRSDLLPDFSQARVQEDINAYYDSIQFRGRDTGRFEREYPERGRDRYERYEDDEDLFGEYESYRRDGETRRESDFDPFEERRYPAAGEVEDYSEQEGRYDTRRDNYLHPGGSRYGR</sequence>
<feature type="compositionally biased region" description="Basic and acidic residues" evidence="1">
    <location>
        <begin position="220"/>
        <end position="231"/>
    </location>
</feature>
<dbReference type="PANTHER" id="PTHR36505">
    <property type="entry name" value="BLR1072 PROTEIN"/>
    <property type="match status" value="1"/>
</dbReference>
<evidence type="ECO:0000313" key="3">
    <source>
        <dbReference type="EMBL" id="RJP21660.1"/>
    </source>
</evidence>
<feature type="compositionally biased region" description="Basic and acidic residues" evidence="1">
    <location>
        <begin position="186"/>
        <end position="208"/>
    </location>
</feature>
<dbReference type="AlphaFoldDB" id="A0A3A4NX07"/>
<dbReference type="InterPro" id="IPR027275">
    <property type="entry name" value="PRC-brl_dom"/>
</dbReference>
<name>A0A3A4NX07_ABYX5</name>
<comment type="caution">
    <text evidence="3">The sequence shown here is derived from an EMBL/GenBank/DDBJ whole genome shotgun (WGS) entry which is preliminary data.</text>
</comment>
<dbReference type="EMBL" id="QZKU01000066">
    <property type="protein sequence ID" value="RJP21660.1"/>
    <property type="molecule type" value="Genomic_DNA"/>
</dbReference>